<dbReference type="EMBL" id="AOIN01000056">
    <property type="protein sequence ID" value="ELY99663.1"/>
    <property type="molecule type" value="Genomic_DNA"/>
</dbReference>
<dbReference type="GO" id="GO:0019646">
    <property type="term" value="P:aerobic electron transport chain"/>
    <property type="evidence" value="ECO:0007669"/>
    <property type="project" value="TreeGrafter"/>
</dbReference>
<dbReference type="InterPro" id="IPR051169">
    <property type="entry name" value="NADH-Q_oxidoreductase"/>
</dbReference>
<dbReference type="STRING" id="1227492.C482_09257"/>
<dbReference type="PATRIC" id="fig|1227492.4.peg.1809"/>
<organism evidence="7 8">
    <name type="scientific">Natrialba chahannaoensis JCM 10990</name>
    <dbReference type="NCBI Taxonomy" id="1227492"/>
    <lineage>
        <taxon>Archaea</taxon>
        <taxon>Methanobacteriati</taxon>
        <taxon>Methanobacteriota</taxon>
        <taxon>Stenosarchaea group</taxon>
        <taxon>Halobacteria</taxon>
        <taxon>Halobacteriales</taxon>
        <taxon>Natrialbaceae</taxon>
        <taxon>Natrialba</taxon>
    </lineage>
</organism>
<accession>M0AQK6</accession>
<dbReference type="InterPro" id="IPR023753">
    <property type="entry name" value="FAD/NAD-binding_dom"/>
</dbReference>
<evidence type="ECO:0000256" key="1">
    <source>
        <dbReference type="ARBA" id="ARBA00001974"/>
    </source>
</evidence>
<keyword evidence="8" id="KW-1185">Reference proteome</keyword>
<evidence type="ECO:0000256" key="4">
    <source>
        <dbReference type="ARBA" id="ARBA00022827"/>
    </source>
</evidence>
<gene>
    <name evidence="7" type="ORF">C482_09257</name>
</gene>
<dbReference type="Pfam" id="PF07992">
    <property type="entry name" value="Pyr_redox_2"/>
    <property type="match status" value="1"/>
</dbReference>
<comment type="caution">
    <text evidence="7">The sequence shown here is derived from an EMBL/GenBank/DDBJ whole genome shotgun (WGS) entry which is preliminary data.</text>
</comment>
<evidence type="ECO:0000256" key="5">
    <source>
        <dbReference type="ARBA" id="ARBA00023002"/>
    </source>
</evidence>
<keyword evidence="5" id="KW-0560">Oxidoreductase</keyword>
<dbReference type="PANTHER" id="PTHR42913">
    <property type="entry name" value="APOPTOSIS-INDUCING FACTOR 1"/>
    <property type="match status" value="1"/>
</dbReference>
<evidence type="ECO:0000313" key="8">
    <source>
        <dbReference type="Proteomes" id="UP000011693"/>
    </source>
</evidence>
<dbReference type="RefSeq" id="WP_006167257.1">
    <property type="nucleotide sequence ID" value="NZ_AOIN01000056.1"/>
</dbReference>
<sequence length="405" mass="43175">MHVVVLGGGYAGLTLTRELEKRVPTDANLELTLVNDSPDHLVQHELHRVLRRPELANAITVSLPSVLDRATVRVARVEAIDRERQTIRLSDGTLSYDIAAVCLGAQTATHGLEGVREHAIPFKRLTDAFAVRTRAREALREHDEPQFVVCGAGLSGIQVAGELAALVRERHGSNATAVPSVTLLEQLDTVAPQFDSHFQRAVTAALESAGVTVRTGTAVTRVTPSAVGLESDEQLPAECVVWTGGIRGTDALGRERPTVGPALELDERTFLLGDAARMADAEGEAVPASAQSAIQAAQALAPTIAHLASEDRDASEERNRNSGEKPVLASTSVNFAFDSPGWVVSVGDDAVAQVGSSVLTGRGARLLKIGVRLRYLAAIGATDRAAVLAREEVNHRLPFEFDRES</sequence>
<keyword evidence="4" id="KW-0274">FAD</keyword>
<name>M0AQK6_9EURY</name>
<comment type="cofactor">
    <cofactor evidence="1">
        <name>FAD</name>
        <dbReference type="ChEBI" id="CHEBI:57692"/>
    </cofactor>
</comment>
<dbReference type="GO" id="GO:0003955">
    <property type="term" value="F:NAD(P)H dehydrogenase (quinone) activity"/>
    <property type="evidence" value="ECO:0007669"/>
    <property type="project" value="TreeGrafter"/>
</dbReference>
<keyword evidence="3" id="KW-0285">Flavoprotein</keyword>
<evidence type="ECO:0000256" key="2">
    <source>
        <dbReference type="ARBA" id="ARBA00005272"/>
    </source>
</evidence>
<dbReference type="InterPro" id="IPR036188">
    <property type="entry name" value="FAD/NAD-bd_sf"/>
</dbReference>
<dbReference type="PANTHER" id="PTHR42913:SF3">
    <property type="entry name" value="64 KDA MITOCHONDRIAL NADH DEHYDROGENASE (EUROFUNG)"/>
    <property type="match status" value="1"/>
</dbReference>
<dbReference type="Gene3D" id="3.50.50.100">
    <property type="match status" value="1"/>
</dbReference>
<feature type="domain" description="FAD/NAD(P)-binding" evidence="6">
    <location>
        <begin position="1"/>
        <end position="253"/>
    </location>
</feature>
<dbReference type="Proteomes" id="UP000011693">
    <property type="component" value="Unassembled WGS sequence"/>
</dbReference>
<evidence type="ECO:0000313" key="7">
    <source>
        <dbReference type="EMBL" id="ELY99663.1"/>
    </source>
</evidence>
<proteinExistence type="inferred from homology"/>
<dbReference type="OrthoDB" id="38899at2157"/>
<comment type="similarity">
    <text evidence="2">Belongs to the NADH dehydrogenase family.</text>
</comment>
<dbReference type="SUPFAM" id="SSF51905">
    <property type="entry name" value="FAD/NAD(P)-binding domain"/>
    <property type="match status" value="2"/>
</dbReference>
<evidence type="ECO:0000259" key="6">
    <source>
        <dbReference type="Pfam" id="PF07992"/>
    </source>
</evidence>
<evidence type="ECO:0000256" key="3">
    <source>
        <dbReference type="ARBA" id="ARBA00022630"/>
    </source>
</evidence>
<protein>
    <submittedName>
        <fullName evidence="7">FAD-dependent pyridine nucleotide-disulfide oxidoreductase</fullName>
    </submittedName>
</protein>
<reference evidence="7 8" key="1">
    <citation type="journal article" date="2014" name="PLoS Genet.">
        <title>Phylogenetically driven sequencing of extremely halophilic archaea reveals strategies for static and dynamic osmo-response.</title>
        <authorList>
            <person name="Becker E.A."/>
            <person name="Seitzer P.M."/>
            <person name="Tritt A."/>
            <person name="Larsen D."/>
            <person name="Krusor M."/>
            <person name="Yao A.I."/>
            <person name="Wu D."/>
            <person name="Madern D."/>
            <person name="Eisen J.A."/>
            <person name="Darling A.E."/>
            <person name="Facciotti M.T."/>
        </authorList>
    </citation>
    <scope>NUCLEOTIDE SEQUENCE [LARGE SCALE GENOMIC DNA]</scope>
    <source>
        <strain evidence="7 8">JCM 10990</strain>
    </source>
</reference>
<dbReference type="AlphaFoldDB" id="M0AQK6"/>